<protein>
    <recommendedName>
        <fullName evidence="4">Lipoprotein</fullName>
    </recommendedName>
</protein>
<feature type="signal peptide" evidence="1">
    <location>
        <begin position="1"/>
        <end position="20"/>
    </location>
</feature>
<feature type="chain" id="PRO_5032523333" description="Lipoprotein" evidence="1">
    <location>
        <begin position="21"/>
        <end position="405"/>
    </location>
</feature>
<gene>
    <name evidence="2" type="ORF">HNR07_004122</name>
</gene>
<dbReference type="PROSITE" id="PS51257">
    <property type="entry name" value="PROKAR_LIPOPROTEIN"/>
    <property type="match status" value="1"/>
</dbReference>
<reference evidence="2 3" key="1">
    <citation type="submission" date="2020-08" db="EMBL/GenBank/DDBJ databases">
        <title>Sequencing the genomes of 1000 actinobacteria strains.</title>
        <authorList>
            <person name="Klenk H.-P."/>
        </authorList>
    </citation>
    <scope>NUCLEOTIDE SEQUENCE [LARGE SCALE GENOMIC DNA]</scope>
    <source>
        <strain evidence="2 3">DSM 44598</strain>
    </source>
</reference>
<evidence type="ECO:0000256" key="1">
    <source>
        <dbReference type="SAM" id="SignalP"/>
    </source>
</evidence>
<dbReference type="EMBL" id="JACHDO010000001">
    <property type="protein sequence ID" value="MBB5492985.1"/>
    <property type="molecule type" value="Genomic_DNA"/>
</dbReference>
<keyword evidence="1" id="KW-0732">Signal</keyword>
<evidence type="ECO:0000313" key="3">
    <source>
        <dbReference type="Proteomes" id="UP000579647"/>
    </source>
</evidence>
<dbReference type="AlphaFoldDB" id="A0A840WMG9"/>
<dbReference type="SUPFAM" id="SSF50969">
    <property type="entry name" value="YVTN repeat-like/Quinoprotein amine dehydrogenase"/>
    <property type="match status" value="1"/>
</dbReference>
<sequence>MSRRHPLRTPLPLLCCGALALSLTGCTGPDLDRADYLDGKVAVLYYSSGFWSSLTKGYVVFVDEDGGIEHVATEGMQYESMAYNGTDLMFHEVHSSRIVGPGAALFDRENEEYGAVIGGSLPDGTLYTVFNTGDDGSGYTSSVNWYDGETLGTASVRSEVRQAGTAPDGTLYLTGVPDVWEGEEHSLTVSSVRLEAEITPEPLAEWTVHEDDTHMGGLTVHDGHVYQLGYSKLAEGIDEQEIGLRLTDVDLSDGSVEHHPVATYYDDYFTYHDGIEPPAGKARLPSAERAIRYGDRRTRLIGGLLYYVDGNGQVYRFDTATGEATEHFTVDPRAAGSDEVHTAWSGEELHLFFRSFDDEDDATLQTYDAASGEMTAELAVSGLKSLPMDLRGLGLYDFLPLTGQA</sequence>
<evidence type="ECO:0000313" key="2">
    <source>
        <dbReference type="EMBL" id="MBB5492985.1"/>
    </source>
</evidence>
<accession>A0A840WMG9</accession>
<dbReference type="Proteomes" id="UP000579647">
    <property type="component" value="Unassembled WGS sequence"/>
</dbReference>
<name>A0A840WMG9_9ACTN</name>
<organism evidence="2 3">
    <name type="scientific">Nocardiopsis metallicus</name>
    <dbReference type="NCBI Taxonomy" id="179819"/>
    <lineage>
        <taxon>Bacteria</taxon>
        <taxon>Bacillati</taxon>
        <taxon>Actinomycetota</taxon>
        <taxon>Actinomycetes</taxon>
        <taxon>Streptosporangiales</taxon>
        <taxon>Nocardiopsidaceae</taxon>
        <taxon>Nocardiopsis</taxon>
    </lineage>
</organism>
<keyword evidence="3" id="KW-1185">Reference proteome</keyword>
<proteinExistence type="predicted"/>
<dbReference type="InterPro" id="IPR011044">
    <property type="entry name" value="Quino_amine_DH_bsu"/>
</dbReference>
<evidence type="ECO:0008006" key="4">
    <source>
        <dbReference type="Google" id="ProtNLM"/>
    </source>
</evidence>
<comment type="caution">
    <text evidence="2">The sequence shown here is derived from an EMBL/GenBank/DDBJ whole genome shotgun (WGS) entry which is preliminary data.</text>
</comment>
<dbReference type="RefSeq" id="WP_184366321.1">
    <property type="nucleotide sequence ID" value="NZ_BAAAKM010000032.1"/>
</dbReference>